<protein>
    <submittedName>
        <fullName evidence="2">Uncharacterized protein</fullName>
    </submittedName>
</protein>
<dbReference type="AlphaFoldDB" id="A0AAV6VSM3"/>
<evidence type="ECO:0000313" key="2">
    <source>
        <dbReference type="EMBL" id="KAG8199687.1"/>
    </source>
</evidence>
<keyword evidence="3" id="KW-1185">Reference proteome</keyword>
<evidence type="ECO:0000313" key="3">
    <source>
        <dbReference type="Proteomes" id="UP000827092"/>
    </source>
</evidence>
<reference evidence="2 3" key="1">
    <citation type="journal article" date="2022" name="Nat. Ecol. Evol.">
        <title>A masculinizing supergene underlies an exaggerated male reproductive morph in a spider.</title>
        <authorList>
            <person name="Hendrickx F."/>
            <person name="De Corte Z."/>
            <person name="Sonet G."/>
            <person name="Van Belleghem S.M."/>
            <person name="Kostlbacher S."/>
            <person name="Vangestel C."/>
        </authorList>
    </citation>
    <scope>NUCLEOTIDE SEQUENCE [LARGE SCALE GENOMIC DNA]</scope>
    <source>
        <strain evidence="2">W744_W776</strain>
    </source>
</reference>
<organism evidence="2 3">
    <name type="scientific">Oedothorax gibbosus</name>
    <dbReference type="NCBI Taxonomy" id="931172"/>
    <lineage>
        <taxon>Eukaryota</taxon>
        <taxon>Metazoa</taxon>
        <taxon>Ecdysozoa</taxon>
        <taxon>Arthropoda</taxon>
        <taxon>Chelicerata</taxon>
        <taxon>Arachnida</taxon>
        <taxon>Araneae</taxon>
        <taxon>Araneomorphae</taxon>
        <taxon>Entelegynae</taxon>
        <taxon>Araneoidea</taxon>
        <taxon>Linyphiidae</taxon>
        <taxon>Erigoninae</taxon>
        <taxon>Oedothorax</taxon>
    </lineage>
</organism>
<feature type="chain" id="PRO_5043361284" evidence="1">
    <location>
        <begin position="20"/>
        <end position="196"/>
    </location>
</feature>
<evidence type="ECO:0000256" key="1">
    <source>
        <dbReference type="SAM" id="SignalP"/>
    </source>
</evidence>
<dbReference type="EMBL" id="JAFNEN010000025">
    <property type="protein sequence ID" value="KAG8199687.1"/>
    <property type="molecule type" value="Genomic_DNA"/>
</dbReference>
<sequence>MNVSFAVFLLAAFLCQGNADVDVSCKLPPPVEKFVASYYTAMVVGNDPDIVDTLSVSGHEAAMLIYRIVQKALEAFKYRKCDGEEIAFIASRSVSHIANLTLPVFFELEARTVGTILYQFDVLDCNNAVPLSLEFLKYSREDAEEYKLDRRKFDTYMHEIVFGGLRLYKVHGLNMNTVHVPTVSARPCAMAHLALP</sequence>
<dbReference type="Proteomes" id="UP000827092">
    <property type="component" value="Unassembled WGS sequence"/>
</dbReference>
<proteinExistence type="predicted"/>
<gene>
    <name evidence="2" type="ORF">JTE90_022137</name>
</gene>
<comment type="caution">
    <text evidence="2">The sequence shown here is derived from an EMBL/GenBank/DDBJ whole genome shotgun (WGS) entry which is preliminary data.</text>
</comment>
<name>A0AAV6VSM3_9ARAC</name>
<accession>A0AAV6VSM3</accession>
<keyword evidence="1" id="KW-0732">Signal</keyword>
<feature type="signal peptide" evidence="1">
    <location>
        <begin position="1"/>
        <end position="19"/>
    </location>
</feature>